<proteinExistence type="predicted"/>
<evidence type="ECO:0000313" key="3">
    <source>
        <dbReference type="Proteomes" id="UP000712673"/>
    </source>
</evidence>
<dbReference type="InterPro" id="IPR027383">
    <property type="entry name" value="Znf_put"/>
</dbReference>
<organism evidence="2 3">
    <name type="scientific">Tectimicrobiota bacterium</name>
    <dbReference type="NCBI Taxonomy" id="2528274"/>
    <lineage>
        <taxon>Bacteria</taxon>
        <taxon>Pseudomonadati</taxon>
        <taxon>Nitrospinota/Tectimicrobiota group</taxon>
        <taxon>Candidatus Tectimicrobiota</taxon>
    </lineage>
</organism>
<reference evidence="2" key="1">
    <citation type="submission" date="2019-03" db="EMBL/GenBank/DDBJ databases">
        <title>Lake Tanganyika Metagenome-Assembled Genomes (MAGs).</title>
        <authorList>
            <person name="Tran P."/>
        </authorList>
    </citation>
    <scope>NUCLEOTIDE SEQUENCE</scope>
    <source>
        <strain evidence="2">K_DeepCast_65m_m2_066</strain>
    </source>
</reference>
<evidence type="ECO:0000259" key="1">
    <source>
        <dbReference type="Pfam" id="PF13490"/>
    </source>
</evidence>
<accession>A0A938B374</accession>
<dbReference type="Pfam" id="PF13490">
    <property type="entry name" value="zf-HC2"/>
    <property type="match status" value="1"/>
</dbReference>
<dbReference type="Proteomes" id="UP000712673">
    <property type="component" value="Unassembled WGS sequence"/>
</dbReference>
<feature type="domain" description="Putative zinc-finger" evidence="1">
    <location>
        <begin position="4"/>
        <end position="38"/>
    </location>
</feature>
<gene>
    <name evidence="2" type="ORF">FJZ47_14520</name>
</gene>
<sequence length="268" mass="30221">MLSCQDCERYLSVFLDHALEVKESLDVEAHLQGCLPCAHRAESEQRFRSVVRQSLTVPPPPEELKRMIIRRAMQEARPPGWRSYFPFPARLRDFALGMATAAILAFVVYGTLPDFSADQDIQKVTREASLAYGTYTRQHMPLDMVSADDAAVVQWLSTRMGYRIKMPCVTDGSTQLLGGRVCRLLDRKSAALMYQRHGVPILVFAFHGEHLSIPPQTNTLLNGQTSVHVRHVSGRPVATWQRDGVVYSMVGDVHRDELMSMAASMNYR</sequence>
<evidence type="ECO:0000313" key="2">
    <source>
        <dbReference type="EMBL" id="MBM3225001.1"/>
    </source>
</evidence>
<comment type="caution">
    <text evidence="2">The sequence shown here is derived from an EMBL/GenBank/DDBJ whole genome shotgun (WGS) entry which is preliminary data.</text>
</comment>
<dbReference type="EMBL" id="VGLS01000455">
    <property type="protein sequence ID" value="MBM3225001.1"/>
    <property type="molecule type" value="Genomic_DNA"/>
</dbReference>
<dbReference type="AlphaFoldDB" id="A0A938B374"/>
<protein>
    <submittedName>
        <fullName evidence="2">Anti-sigma factor</fullName>
    </submittedName>
</protein>
<name>A0A938B374_UNCTE</name>